<dbReference type="CDD" id="cd07821">
    <property type="entry name" value="PYR_PYL_RCAR_like"/>
    <property type="match status" value="1"/>
</dbReference>
<dbReference type="Proteomes" id="UP001318860">
    <property type="component" value="Unassembled WGS sequence"/>
</dbReference>
<sequence>MDQKNLTQKKWEAKVSTRLEQARPEQIWPLFEDFFGLQKYFPGLATCHGIEGANGQPGCIRYCSGFGLKPKGNNNEPNSNLRWSKERLLDVDPIGKWLSYEVLDNNMGLKTYKSTIKVLPIDGGDDSNGCLIEWSFLADPVEGFSYEDLVNYLDISLQGMAQNMEKAILESC</sequence>
<protein>
    <recommendedName>
        <fullName evidence="3">Lachrymatory-factor synthase</fullName>
    </recommendedName>
</protein>
<comment type="caution">
    <text evidence="1">The sequence shown here is derived from an EMBL/GenBank/DDBJ whole genome shotgun (WGS) entry which is preliminary data.</text>
</comment>
<dbReference type="EMBL" id="JABTTQ020000231">
    <property type="protein sequence ID" value="KAK6140906.1"/>
    <property type="molecule type" value="Genomic_DNA"/>
</dbReference>
<evidence type="ECO:0000313" key="1">
    <source>
        <dbReference type="EMBL" id="KAK6140906.1"/>
    </source>
</evidence>
<keyword evidence="2" id="KW-1185">Reference proteome</keyword>
<dbReference type="Pfam" id="PF10604">
    <property type="entry name" value="Polyketide_cyc2"/>
    <property type="match status" value="1"/>
</dbReference>
<dbReference type="InterPro" id="IPR053249">
    <property type="entry name" value="LFS"/>
</dbReference>
<gene>
    <name evidence="1" type="ORF">DH2020_025368</name>
</gene>
<accession>A0ABR0W2L0</accession>
<dbReference type="Gene3D" id="3.30.530.20">
    <property type="match status" value="1"/>
</dbReference>
<evidence type="ECO:0000313" key="2">
    <source>
        <dbReference type="Proteomes" id="UP001318860"/>
    </source>
</evidence>
<dbReference type="InterPro" id="IPR023393">
    <property type="entry name" value="START-like_dom_sf"/>
</dbReference>
<reference evidence="1 2" key="1">
    <citation type="journal article" date="2021" name="Comput. Struct. Biotechnol. J.">
        <title>De novo genome assembly of the potent medicinal plant Rehmannia glutinosa using nanopore technology.</title>
        <authorList>
            <person name="Ma L."/>
            <person name="Dong C."/>
            <person name="Song C."/>
            <person name="Wang X."/>
            <person name="Zheng X."/>
            <person name="Niu Y."/>
            <person name="Chen S."/>
            <person name="Feng W."/>
        </authorList>
    </citation>
    <scope>NUCLEOTIDE SEQUENCE [LARGE SCALE GENOMIC DNA]</scope>
    <source>
        <strain evidence="1">DH-2019</strain>
    </source>
</reference>
<organism evidence="1 2">
    <name type="scientific">Rehmannia glutinosa</name>
    <name type="common">Chinese foxglove</name>
    <dbReference type="NCBI Taxonomy" id="99300"/>
    <lineage>
        <taxon>Eukaryota</taxon>
        <taxon>Viridiplantae</taxon>
        <taxon>Streptophyta</taxon>
        <taxon>Embryophyta</taxon>
        <taxon>Tracheophyta</taxon>
        <taxon>Spermatophyta</taxon>
        <taxon>Magnoliopsida</taxon>
        <taxon>eudicotyledons</taxon>
        <taxon>Gunneridae</taxon>
        <taxon>Pentapetalae</taxon>
        <taxon>asterids</taxon>
        <taxon>lamiids</taxon>
        <taxon>Lamiales</taxon>
        <taxon>Orobanchaceae</taxon>
        <taxon>Rehmannieae</taxon>
        <taxon>Rehmannia</taxon>
    </lineage>
</organism>
<dbReference type="SUPFAM" id="SSF55961">
    <property type="entry name" value="Bet v1-like"/>
    <property type="match status" value="1"/>
</dbReference>
<proteinExistence type="predicted"/>
<dbReference type="InterPro" id="IPR019587">
    <property type="entry name" value="Polyketide_cyclase/dehydratase"/>
</dbReference>
<dbReference type="PANTHER" id="PTHR33789:SF15">
    <property type="entry name" value="LACHRYMATORY-FACTOR SYNTHASE"/>
    <property type="match status" value="1"/>
</dbReference>
<name>A0ABR0W2L0_REHGL</name>
<dbReference type="PANTHER" id="PTHR33789">
    <property type="entry name" value="LACHRYMATORY-FACTOR SYNTHASE"/>
    <property type="match status" value="1"/>
</dbReference>
<evidence type="ECO:0008006" key="3">
    <source>
        <dbReference type="Google" id="ProtNLM"/>
    </source>
</evidence>